<evidence type="ECO:0008006" key="3">
    <source>
        <dbReference type="Google" id="ProtNLM"/>
    </source>
</evidence>
<dbReference type="SUPFAM" id="SSF52047">
    <property type="entry name" value="RNI-like"/>
    <property type="match status" value="1"/>
</dbReference>
<dbReference type="EMBL" id="JAFIQS010000001">
    <property type="protein sequence ID" value="KAG5174837.1"/>
    <property type="molecule type" value="Genomic_DNA"/>
</dbReference>
<keyword evidence="1" id="KW-0175">Coiled coil</keyword>
<evidence type="ECO:0000256" key="1">
    <source>
        <dbReference type="SAM" id="Coils"/>
    </source>
</evidence>
<dbReference type="InterPro" id="IPR032675">
    <property type="entry name" value="LRR_dom_sf"/>
</dbReference>
<accession>A0A8H7Y9F0</accession>
<sequence length="576" mass="65951">MSAFTTPFTEYLHTNYVPTSIDRAQIRQLLVEPEAALAKIDDDIRRLQALVDEIRQQKASLDETIHEHYLLLTPFRRLPDDILTEIFCWTLPDMHNALMSSSEPPLLLGRVCSRWRSLAYHTPRLWSTLHVPLPVPPSHNGLTYWMPSEAFQQLSVDFEGKFRRHCQAVVDWLNRSGSRPLSLSINPRDSVSHTHQQYFRPYLEILLAFSDRWHKLEISIPSTECSSLIASIPASSVPKLRYLHLKFSRRSAHENVWARSGILKTPTLRVLYLSGFPFRLSGLEMNWSQVTHLILSDNSNAIARQKRVSLEEAYRIFSLCKNLQHVTLDIIDTPDAVSPTDPLDLPYLESLAIIDGAHCIATLIECFNVPSLRIISYHTNFWPSTARRSPLILLLLRTNNRVEVLTTDLQFFMVSDIIECMELVPSLRCLVNVRSKLGVSREQARSRSYLPFIVKLMKGILDILLPNSYRECLCPRLEIIRLKDSLILSDQDAANFIQTRLEASKELGIARLTEVSITFTREPLIDIEAHLQPYIQEGLKLHVAFPAARKVTVSNFNPLNGLVKRDSTSEPLLPWL</sequence>
<reference evidence="2" key="1">
    <citation type="submission" date="2021-02" db="EMBL/GenBank/DDBJ databases">
        <title>Psilocybe cubensis genome.</title>
        <authorList>
            <person name="Mckernan K.J."/>
            <person name="Crawford S."/>
            <person name="Trippe A."/>
            <person name="Kane L.T."/>
            <person name="Mclaughlin S."/>
        </authorList>
    </citation>
    <scope>NUCLEOTIDE SEQUENCE [LARGE SCALE GENOMIC DNA]</scope>
    <source>
        <strain evidence="2">MGC-MH-2018</strain>
    </source>
</reference>
<comment type="caution">
    <text evidence="2">The sequence shown here is derived from an EMBL/GenBank/DDBJ whole genome shotgun (WGS) entry which is preliminary data.</text>
</comment>
<proteinExistence type="predicted"/>
<dbReference type="Gene3D" id="1.20.1280.50">
    <property type="match status" value="1"/>
</dbReference>
<dbReference type="AlphaFoldDB" id="A0A8H7Y9F0"/>
<dbReference type="Gene3D" id="3.80.10.10">
    <property type="entry name" value="Ribonuclease Inhibitor"/>
    <property type="match status" value="1"/>
</dbReference>
<name>A0A8H7Y9F0_PSICU</name>
<feature type="coiled-coil region" evidence="1">
    <location>
        <begin position="37"/>
        <end position="67"/>
    </location>
</feature>
<gene>
    <name evidence="2" type="ORF">JR316_001505</name>
</gene>
<dbReference type="OrthoDB" id="3248197at2759"/>
<evidence type="ECO:0000313" key="2">
    <source>
        <dbReference type="EMBL" id="KAG5174837.1"/>
    </source>
</evidence>
<organism evidence="2">
    <name type="scientific">Psilocybe cubensis</name>
    <name type="common">Psychedelic mushroom</name>
    <name type="synonym">Stropharia cubensis</name>
    <dbReference type="NCBI Taxonomy" id="181762"/>
    <lineage>
        <taxon>Eukaryota</taxon>
        <taxon>Fungi</taxon>
        <taxon>Dikarya</taxon>
        <taxon>Basidiomycota</taxon>
        <taxon>Agaricomycotina</taxon>
        <taxon>Agaricomycetes</taxon>
        <taxon>Agaricomycetidae</taxon>
        <taxon>Agaricales</taxon>
        <taxon>Agaricineae</taxon>
        <taxon>Strophariaceae</taxon>
        <taxon>Psilocybe</taxon>
    </lineage>
</organism>
<protein>
    <recommendedName>
        <fullName evidence="3">F-box domain-containing protein</fullName>
    </recommendedName>
</protein>